<dbReference type="Pfam" id="PF00588">
    <property type="entry name" value="SpoU_methylase"/>
    <property type="match status" value="1"/>
</dbReference>
<dbReference type="InterPro" id="IPR001537">
    <property type="entry name" value="SpoU_MeTrfase"/>
</dbReference>
<dbReference type="PANTHER" id="PTHR42786:SF7">
    <property type="entry name" value="TRNA_RRNA METHYLTRANSFERASE SPOU TYPE DOMAIN-CONTAINING PROTEIN"/>
    <property type="match status" value="1"/>
</dbReference>
<dbReference type="CDD" id="cd18093">
    <property type="entry name" value="SpoU-like_TrmJ"/>
    <property type="match status" value="1"/>
</dbReference>
<gene>
    <name evidence="5" type="primary">trmJ</name>
    <name evidence="8" type="ORF">I5731_03575</name>
</gene>
<evidence type="ECO:0000256" key="1">
    <source>
        <dbReference type="ARBA" id="ARBA00007228"/>
    </source>
</evidence>
<dbReference type="NCBIfam" id="TIGR00050">
    <property type="entry name" value="rRNA_methyl_1"/>
    <property type="match status" value="1"/>
</dbReference>
<dbReference type="InterPro" id="IPR029026">
    <property type="entry name" value="tRNA_m1G_MTases_N"/>
</dbReference>
<comment type="catalytic activity">
    <reaction evidence="5">
        <text>cytidine(32) in tRNA + S-adenosyl-L-methionine = 2'-O-methylcytidine(32) in tRNA + S-adenosyl-L-homocysteine + H(+)</text>
        <dbReference type="Rhea" id="RHEA:42932"/>
        <dbReference type="Rhea" id="RHEA-COMP:10288"/>
        <dbReference type="Rhea" id="RHEA-COMP:10289"/>
        <dbReference type="ChEBI" id="CHEBI:15378"/>
        <dbReference type="ChEBI" id="CHEBI:57856"/>
        <dbReference type="ChEBI" id="CHEBI:59789"/>
        <dbReference type="ChEBI" id="CHEBI:74495"/>
        <dbReference type="ChEBI" id="CHEBI:82748"/>
        <dbReference type="EC" id="2.1.1.200"/>
    </reaction>
</comment>
<keyword evidence="4 5" id="KW-0949">S-adenosyl-L-methionine</keyword>
<comment type="subunit">
    <text evidence="5">Homodimer.</text>
</comment>
<keyword evidence="5" id="KW-0819">tRNA processing</keyword>
<evidence type="ECO:0000313" key="9">
    <source>
        <dbReference type="Proteomes" id="UP000631694"/>
    </source>
</evidence>
<comment type="similarity">
    <text evidence="1">Belongs to the class IV-like SAM-binding methyltransferase superfamily. RNA methyltransferase TrmH family.</text>
</comment>
<dbReference type="RefSeq" id="WP_197309986.1">
    <property type="nucleotide sequence ID" value="NZ_JADZLT010000040.1"/>
</dbReference>
<dbReference type="InterPro" id="IPR004384">
    <property type="entry name" value="RNA_MeTrfase_TrmJ/LasT"/>
</dbReference>
<evidence type="ECO:0000259" key="7">
    <source>
        <dbReference type="Pfam" id="PF00588"/>
    </source>
</evidence>
<comment type="caution">
    <text evidence="8">The sequence shown here is derived from an EMBL/GenBank/DDBJ whole genome shotgun (WGS) entry which is preliminary data.</text>
</comment>
<dbReference type="Gene3D" id="1.10.8.590">
    <property type="match status" value="1"/>
</dbReference>
<keyword evidence="9" id="KW-1185">Reference proteome</keyword>
<dbReference type="EMBL" id="JADZLT010000040">
    <property type="protein sequence ID" value="MBH0236894.1"/>
    <property type="molecule type" value="Genomic_DNA"/>
</dbReference>
<keyword evidence="2 5" id="KW-0489">Methyltransferase</keyword>
<comment type="subcellular location">
    <subcellularLocation>
        <location evidence="5">Cytoplasm</location>
    </subcellularLocation>
</comment>
<feature type="compositionally biased region" description="Acidic residues" evidence="6">
    <location>
        <begin position="285"/>
        <end position="294"/>
    </location>
</feature>
<accession>A0A931I040</accession>
<dbReference type="InterPro" id="IPR029028">
    <property type="entry name" value="Alpha/beta_knot_MTases"/>
</dbReference>
<evidence type="ECO:0000256" key="4">
    <source>
        <dbReference type="ARBA" id="ARBA00022691"/>
    </source>
</evidence>
<organism evidence="8 9">
    <name type="scientific">Methylobrevis albus</name>
    <dbReference type="NCBI Taxonomy" id="2793297"/>
    <lineage>
        <taxon>Bacteria</taxon>
        <taxon>Pseudomonadati</taxon>
        <taxon>Pseudomonadota</taxon>
        <taxon>Alphaproteobacteria</taxon>
        <taxon>Hyphomicrobiales</taxon>
        <taxon>Pleomorphomonadaceae</taxon>
        <taxon>Methylobrevis</taxon>
    </lineage>
</organism>
<name>A0A931I040_9HYPH</name>
<dbReference type="Proteomes" id="UP000631694">
    <property type="component" value="Unassembled WGS sequence"/>
</dbReference>
<keyword evidence="5" id="KW-0963">Cytoplasm</keyword>
<evidence type="ECO:0000313" key="8">
    <source>
        <dbReference type="EMBL" id="MBH0236894.1"/>
    </source>
</evidence>
<dbReference type="GO" id="GO:0002128">
    <property type="term" value="P:tRNA nucleoside ribose methylation"/>
    <property type="evidence" value="ECO:0007669"/>
    <property type="project" value="TreeGrafter"/>
</dbReference>
<evidence type="ECO:0000256" key="2">
    <source>
        <dbReference type="ARBA" id="ARBA00022603"/>
    </source>
</evidence>
<comment type="function">
    <text evidence="5">Catalyzes the formation of 2'O-methylated cytidine (Cm32) or 2'O-methylated uridine (Um32) at position 32 in tRNA.</text>
</comment>
<sequence>MDEADGEAANTPAGTETGGAASGDLRPVVVLVQPQLGENIGAAARAMANFGLAHLRLVAPRDGWPNERARASASGADHIIDAVEVFDDLASATADLAFLYATTARDRDLSKPVCGPVEAAATMHRFARQGARTGVLFGRERWGLENEEISLSDEILTLPVDPTFASLNIAQAVLVIAYEWRRTGLAEVDGGLPFTMPERAPPATKEALYGFFEHLEAALDEAGFFRPAEKRPTMVRNLRAIFQRAQLNAQEVRTMRGVVAGLERRHLRPRRDGSAVTRGPATLPPDEDDPESSV</sequence>
<feature type="domain" description="tRNA/rRNA methyltransferase SpoU type" evidence="7">
    <location>
        <begin position="28"/>
        <end position="178"/>
    </location>
</feature>
<feature type="region of interest" description="Disordered" evidence="6">
    <location>
        <begin position="266"/>
        <end position="294"/>
    </location>
</feature>
<dbReference type="PIRSF" id="PIRSF004808">
    <property type="entry name" value="LasT"/>
    <property type="match status" value="1"/>
</dbReference>
<dbReference type="GO" id="GO:0005829">
    <property type="term" value="C:cytosol"/>
    <property type="evidence" value="ECO:0007669"/>
    <property type="project" value="TreeGrafter"/>
</dbReference>
<feature type="region of interest" description="Disordered" evidence="6">
    <location>
        <begin position="1"/>
        <end position="21"/>
    </location>
</feature>
<dbReference type="SUPFAM" id="SSF75217">
    <property type="entry name" value="alpha/beta knot"/>
    <property type="match status" value="1"/>
</dbReference>
<dbReference type="EC" id="2.1.1.200" evidence="5"/>
<proteinExistence type="inferred from homology"/>
<reference evidence="8" key="1">
    <citation type="submission" date="2020-12" db="EMBL/GenBank/DDBJ databases">
        <title>Methylobrevis albus sp. nov., isolated from fresh water lack sediment.</title>
        <authorList>
            <person name="Zou Q."/>
        </authorList>
    </citation>
    <scope>NUCLEOTIDE SEQUENCE</scope>
    <source>
        <strain evidence="8">L22</strain>
    </source>
</reference>
<dbReference type="GO" id="GO:0003723">
    <property type="term" value="F:RNA binding"/>
    <property type="evidence" value="ECO:0007669"/>
    <property type="project" value="InterPro"/>
</dbReference>
<evidence type="ECO:0000256" key="5">
    <source>
        <dbReference type="RuleBase" id="RU362024"/>
    </source>
</evidence>
<dbReference type="PANTHER" id="PTHR42786">
    <property type="entry name" value="TRNA/RRNA METHYLTRANSFERASE"/>
    <property type="match status" value="1"/>
</dbReference>
<dbReference type="AlphaFoldDB" id="A0A931I040"/>
<dbReference type="GO" id="GO:0160206">
    <property type="term" value="F:tRNA (cytidine(32)/uridine(32)-2'-O)-methyltransferase activity"/>
    <property type="evidence" value="ECO:0007669"/>
    <property type="project" value="UniProtKB-EC"/>
</dbReference>
<evidence type="ECO:0000256" key="3">
    <source>
        <dbReference type="ARBA" id="ARBA00022679"/>
    </source>
</evidence>
<protein>
    <recommendedName>
        <fullName evidence="5">tRNA (cytidine/uridine-2'-O-)-methyltransferase TrmJ</fullName>
        <ecNumber evidence="5">2.1.1.200</ecNumber>
    </recommendedName>
    <alternativeName>
        <fullName evidence="5">tRNA (cytidine(32)/uridine(32)-2'-O)-methyltransferase</fullName>
    </alternativeName>
    <alternativeName>
        <fullName evidence="5">tRNA Cm32/Um32 methyltransferase</fullName>
    </alternativeName>
</protein>
<keyword evidence="3" id="KW-0808">Transferase</keyword>
<comment type="catalytic activity">
    <reaction evidence="5">
        <text>uridine(32) in tRNA + S-adenosyl-L-methionine = 2'-O-methyluridine(32) in tRNA + S-adenosyl-L-homocysteine + H(+)</text>
        <dbReference type="Rhea" id="RHEA:42936"/>
        <dbReference type="Rhea" id="RHEA-COMP:10107"/>
        <dbReference type="Rhea" id="RHEA-COMP:10290"/>
        <dbReference type="ChEBI" id="CHEBI:15378"/>
        <dbReference type="ChEBI" id="CHEBI:57856"/>
        <dbReference type="ChEBI" id="CHEBI:59789"/>
        <dbReference type="ChEBI" id="CHEBI:65315"/>
        <dbReference type="ChEBI" id="CHEBI:74478"/>
        <dbReference type="EC" id="2.1.1.200"/>
    </reaction>
</comment>
<dbReference type="Gene3D" id="3.40.1280.10">
    <property type="match status" value="1"/>
</dbReference>
<evidence type="ECO:0000256" key="6">
    <source>
        <dbReference type="SAM" id="MobiDB-lite"/>
    </source>
</evidence>